<feature type="region of interest" description="Disordered" evidence="6">
    <location>
        <begin position="72"/>
        <end position="124"/>
    </location>
</feature>
<feature type="zinc finger region" description="C3H1-type" evidence="5">
    <location>
        <begin position="608"/>
        <end position="635"/>
    </location>
</feature>
<organism evidence="8 9">
    <name type="scientific">Vitrella brassicaformis (strain CCMP3155)</name>
    <dbReference type="NCBI Taxonomy" id="1169540"/>
    <lineage>
        <taxon>Eukaryota</taxon>
        <taxon>Sar</taxon>
        <taxon>Alveolata</taxon>
        <taxon>Colpodellida</taxon>
        <taxon>Vitrellaceae</taxon>
        <taxon>Vitrella</taxon>
    </lineage>
</organism>
<dbReference type="VEuPathDB" id="CryptoDB:Vbra_4010"/>
<protein>
    <recommendedName>
        <fullName evidence="7">C3H1-type domain-containing protein</fullName>
    </recommendedName>
</protein>
<proteinExistence type="predicted"/>
<evidence type="ECO:0000256" key="5">
    <source>
        <dbReference type="PROSITE-ProRule" id="PRU00723"/>
    </source>
</evidence>
<evidence type="ECO:0000256" key="1">
    <source>
        <dbReference type="ARBA" id="ARBA00022723"/>
    </source>
</evidence>
<dbReference type="InterPro" id="IPR045877">
    <property type="entry name" value="ZFP36-like"/>
</dbReference>
<dbReference type="PROSITE" id="PS50103">
    <property type="entry name" value="ZF_C3H1"/>
    <property type="match status" value="3"/>
</dbReference>
<evidence type="ECO:0000256" key="6">
    <source>
        <dbReference type="SAM" id="MobiDB-lite"/>
    </source>
</evidence>
<accession>A0A0G4EMD7</accession>
<feature type="compositionally biased region" description="Low complexity" evidence="6">
    <location>
        <begin position="273"/>
        <end position="289"/>
    </location>
</feature>
<dbReference type="Pfam" id="PF00642">
    <property type="entry name" value="zf-CCCH"/>
    <property type="match status" value="1"/>
</dbReference>
<evidence type="ECO:0000256" key="4">
    <source>
        <dbReference type="ARBA" id="ARBA00022833"/>
    </source>
</evidence>
<feature type="region of interest" description="Disordered" evidence="6">
    <location>
        <begin position="390"/>
        <end position="426"/>
    </location>
</feature>
<dbReference type="PANTHER" id="PTHR12547">
    <property type="entry name" value="CCCH ZINC FINGER/TIS11-RELATED"/>
    <property type="match status" value="1"/>
</dbReference>
<feature type="compositionally biased region" description="Pro residues" evidence="6">
    <location>
        <begin position="230"/>
        <end position="241"/>
    </location>
</feature>
<sequence>MVRETALSANENLRRLSVQDVTAMDEVAAKFNAALDLDMREGGKGAAVDDLDDDALSDCECGCDFKSEECPGIGRRKSSSGSHEEGFVTDVDSSPSASRGASDDVQEAGGQADQGKDQEKAEAAGGVEAAIDIEPCACGCESSEGCPGFDKTPPDEPVVPPLQTAQAEGSSDLPPSLSQPTSPVPQSTRGPTDIDQHVVQANRMADLPVASPDPPASPVRPAIVGAAPSLPQPPPPPPPPGRFECRDPACFMPLVQSTIHAPPSIVAPEWRQPTVSTPPASTASPSRSVLKSRKIFNAPARKSTAERLKSDSDDKGNASSGDTLPSLSSILLGSKEPQATVEVSARAASEMPAPAERISNKERDSRVWRISAEDSDLDFALKRVEPERFAAANAAQQPDTRTSSSGPVLRSSSEATGGSSPQNRDYPPLCVIDQWLGRQGPRDIEDAPIPLIGIHMRNKRSAGRGQEGDQAVSYDGDRVLIDDDLDEAIDIELIEGCGVAAREATEDDSAGREGAGRLGEGGDDTDGANKKKRKRLRMCKFFKQGICSRGASCPFLHKTVQQMLLSVDDNPKLKTRMCPLLKAGICKRSSNECKFAHSLEELRGTDDLYKTQLCAFWLAGYCRAGDSCRHAHGEQDLRTSHNSTPCASPPPVSVMPQPLPMPPSFHPHYPPPPQAAHIIVVNQQQQHNIATFPPPMRGVRPL</sequence>
<dbReference type="InterPro" id="IPR000571">
    <property type="entry name" value="Znf_CCCH"/>
</dbReference>
<feature type="domain" description="C3H1-type" evidence="7">
    <location>
        <begin position="572"/>
        <end position="600"/>
    </location>
</feature>
<feature type="zinc finger region" description="C3H1-type" evidence="5">
    <location>
        <begin position="572"/>
        <end position="600"/>
    </location>
</feature>
<feature type="zinc finger region" description="C3H1-type" evidence="5">
    <location>
        <begin position="533"/>
        <end position="560"/>
    </location>
</feature>
<feature type="region of interest" description="Disordered" evidence="6">
    <location>
        <begin position="269"/>
        <end position="365"/>
    </location>
</feature>
<evidence type="ECO:0000313" key="8">
    <source>
        <dbReference type="EMBL" id="CEL98123.1"/>
    </source>
</evidence>
<evidence type="ECO:0000256" key="2">
    <source>
        <dbReference type="ARBA" id="ARBA00022737"/>
    </source>
</evidence>
<dbReference type="Gene3D" id="3.30.1370.210">
    <property type="match status" value="1"/>
</dbReference>
<evidence type="ECO:0000256" key="3">
    <source>
        <dbReference type="ARBA" id="ARBA00022771"/>
    </source>
</evidence>
<dbReference type="OrthoDB" id="415459at2759"/>
<dbReference type="Proteomes" id="UP000041254">
    <property type="component" value="Unassembled WGS sequence"/>
</dbReference>
<feature type="region of interest" description="Disordered" evidence="6">
    <location>
        <begin position="504"/>
        <end position="529"/>
    </location>
</feature>
<dbReference type="STRING" id="1169540.A0A0G4EMD7"/>
<keyword evidence="1 5" id="KW-0479">Metal-binding</keyword>
<feature type="compositionally biased region" description="Polar residues" evidence="6">
    <location>
        <begin position="317"/>
        <end position="331"/>
    </location>
</feature>
<dbReference type="InParanoid" id="A0A0G4EMD7"/>
<dbReference type="EMBL" id="CDMY01000263">
    <property type="protein sequence ID" value="CEL98123.1"/>
    <property type="molecule type" value="Genomic_DNA"/>
</dbReference>
<keyword evidence="2" id="KW-0677">Repeat</keyword>
<keyword evidence="3 5" id="KW-0863">Zinc-finger</keyword>
<feature type="compositionally biased region" description="Polar residues" evidence="6">
    <location>
        <begin position="176"/>
        <end position="190"/>
    </location>
</feature>
<evidence type="ECO:0000259" key="7">
    <source>
        <dbReference type="PROSITE" id="PS50103"/>
    </source>
</evidence>
<dbReference type="SUPFAM" id="SSF90229">
    <property type="entry name" value="CCCH zinc finger"/>
    <property type="match status" value="2"/>
</dbReference>
<keyword evidence="4 5" id="KW-0862">Zinc</keyword>
<dbReference type="Pfam" id="PF18345">
    <property type="entry name" value="zf_CCCH_4"/>
    <property type="match status" value="1"/>
</dbReference>
<dbReference type="SMART" id="SM00356">
    <property type="entry name" value="ZnF_C3H1"/>
    <property type="match status" value="3"/>
</dbReference>
<feature type="domain" description="C3H1-type" evidence="7">
    <location>
        <begin position="608"/>
        <end position="635"/>
    </location>
</feature>
<feature type="domain" description="C3H1-type" evidence="7">
    <location>
        <begin position="533"/>
        <end position="560"/>
    </location>
</feature>
<dbReference type="Gene3D" id="4.10.1000.10">
    <property type="entry name" value="Zinc finger, CCCH-type"/>
    <property type="match status" value="1"/>
</dbReference>
<gene>
    <name evidence="8" type="ORF">Vbra_4010</name>
</gene>
<dbReference type="InterPro" id="IPR036855">
    <property type="entry name" value="Znf_CCCH_sf"/>
</dbReference>
<reference evidence="8 9" key="1">
    <citation type="submission" date="2014-11" db="EMBL/GenBank/DDBJ databases">
        <authorList>
            <person name="Zhu J."/>
            <person name="Qi W."/>
            <person name="Song R."/>
        </authorList>
    </citation>
    <scope>NUCLEOTIDE SEQUENCE [LARGE SCALE GENOMIC DNA]</scope>
</reference>
<feature type="compositionally biased region" description="Polar residues" evidence="6">
    <location>
        <begin position="394"/>
        <end position="423"/>
    </location>
</feature>
<name>A0A0G4EMD7_VITBC</name>
<feature type="compositionally biased region" description="Basic and acidic residues" evidence="6">
    <location>
        <begin position="303"/>
        <end position="316"/>
    </location>
</feature>
<keyword evidence="9" id="KW-1185">Reference proteome</keyword>
<dbReference type="GO" id="GO:0003729">
    <property type="term" value="F:mRNA binding"/>
    <property type="evidence" value="ECO:0007669"/>
    <property type="project" value="InterPro"/>
</dbReference>
<dbReference type="AlphaFoldDB" id="A0A0G4EMD7"/>
<feature type="region of interest" description="Disordered" evidence="6">
    <location>
        <begin position="144"/>
        <end position="245"/>
    </location>
</feature>
<evidence type="ECO:0000313" key="9">
    <source>
        <dbReference type="Proteomes" id="UP000041254"/>
    </source>
</evidence>
<dbReference type="GO" id="GO:0008270">
    <property type="term" value="F:zinc ion binding"/>
    <property type="evidence" value="ECO:0007669"/>
    <property type="project" value="UniProtKB-KW"/>
</dbReference>